<dbReference type="Proteomes" id="UP000677082">
    <property type="component" value="Unassembled WGS sequence"/>
</dbReference>
<accession>A0A920BRA3</accession>
<evidence type="ECO:0000313" key="2">
    <source>
        <dbReference type="EMBL" id="GIM97441.1"/>
    </source>
</evidence>
<gene>
    <name evidence="2" type="ORF">Ato02nite_092340</name>
</gene>
<evidence type="ECO:0000256" key="1">
    <source>
        <dbReference type="SAM" id="MobiDB-lite"/>
    </source>
</evidence>
<proteinExistence type="predicted"/>
<name>A0A920BRA3_9ACTN</name>
<keyword evidence="3" id="KW-1185">Reference proteome</keyword>
<feature type="region of interest" description="Disordered" evidence="1">
    <location>
        <begin position="303"/>
        <end position="327"/>
    </location>
</feature>
<reference evidence="2 3" key="1">
    <citation type="submission" date="2021-03" db="EMBL/GenBank/DDBJ databases">
        <title>Whole genome shotgun sequence of Actinoplanes toevensis NBRC 105298.</title>
        <authorList>
            <person name="Komaki H."/>
            <person name="Tamura T."/>
        </authorList>
    </citation>
    <scope>NUCLEOTIDE SEQUENCE [LARGE SCALE GENOMIC DNA]</scope>
    <source>
        <strain evidence="2 3">NBRC 105298</strain>
    </source>
</reference>
<protein>
    <recommendedName>
        <fullName evidence="4">Tox-REase-5 domain-containing protein</fullName>
    </recommendedName>
</protein>
<dbReference type="RefSeq" id="WP_213013080.1">
    <property type="nucleotide sequence ID" value="NZ_BOQN01000145.1"/>
</dbReference>
<dbReference type="AlphaFoldDB" id="A0A920BRA3"/>
<organism evidence="2 3">
    <name type="scientific">Paractinoplanes toevensis</name>
    <dbReference type="NCBI Taxonomy" id="571911"/>
    <lineage>
        <taxon>Bacteria</taxon>
        <taxon>Bacillati</taxon>
        <taxon>Actinomycetota</taxon>
        <taxon>Actinomycetes</taxon>
        <taxon>Micromonosporales</taxon>
        <taxon>Micromonosporaceae</taxon>
        <taxon>Paractinoplanes</taxon>
    </lineage>
</organism>
<dbReference type="EMBL" id="BOQN01000145">
    <property type="protein sequence ID" value="GIM97441.1"/>
    <property type="molecule type" value="Genomic_DNA"/>
</dbReference>
<evidence type="ECO:0000313" key="3">
    <source>
        <dbReference type="Proteomes" id="UP000677082"/>
    </source>
</evidence>
<evidence type="ECO:0008006" key="4">
    <source>
        <dbReference type="Google" id="ProtNLM"/>
    </source>
</evidence>
<comment type="caution">
    <text evidence="2">The sequence shown here is derived from an EMBL/GenBank/DDBJ whole genome shotgun (WGS) entry which is preliminary data.</text>
</comment>
<sequence>MGFTYARRPSAAAPAVQRCRDDGESCGRPGQFADRFARATPAVQRQPAADVTQMSITAEFAQGLSDEELIRQGRAAMGQLAATAQDDPGYPSYYQNLALLLRELQHRPQAGGAAARLSGRPGMLPLFLEWQSAGLLDPPFRPSEVPGFPSFPVTAAQSAQIGPGLPLAGAGLGLGPGLGGGYRPLPPIQFPIEPVPTEPVPIRPPVLEPIPEPVVDPTRIPAVPPIAIFLIVLLWPSETAPAWMDGMNQVTGEPYGSEQEYQWVNRLTPGQRDYLTRLARARREVPDPALETDPAPWEVPRVEARPEEEDSTPGCVGQPIPRRGGHRRHDAYATKVTGTTQDYYARTPYGLEIAYDGQGHGLIDMWEVKVGFGWFFNPDSAGLRDLTLARFDAQMARGMAVAATCGYLHLWTIPDRWVAGTLNARWGGTPPVLSIPE</sequence>